<evidence type="ECO:0000259" key="1">
    <source>
        <dbReference type="Pfam" id="PF13280"/>
    </source>
</evidence>
<sequence>MTHAPALTVLKQLRSFPSWTVDELALKVGCDRKTLLKHLDLLRKLGFAIEHDKTSAASGGGVVSLHDNDVLPPLTLTDEERVACAAALTIATAAVHQLETPALEDAAFSALNKVRSLRPLIERRVLPELASELPFGPSSVIPTAELEQCLQGIRRRRTLRFRFTDKNGYTSHRHVEPHAVTPGHGGWLLLAFDLDKHNWRTFSVSGMEQLESGMPFTPRPKATFGVGPALFGAPPLWLHQLHVVLDAPLEEVLVKHPKLASMLQSGSNNTTVLIAGTNDPQAALMTLARLGMPFRVLGGAELAAEGEALIERIRAAFPAAAVG</sequence>
<protein>
    <submittedName>
        <fullName evidence="2">WYL domain-containing protein</fullName>
    </submittedName>
</protein>
<dbReference type="InterPro" id="IPR051534">
    <property type="entry name" value="CBASS_pafABC_assoc_protein"/>
</dbReference>
<organism evidence="2 3">
    <name type="scientific">Pseudoclavibacter albus</name>
    <dbReference type="NCBI Taxonomy" id="272241"/>
    <lineage>
        <taxon>Bacteria</taxon>
        <taxon>Bacillati</taxon>
        <taxon>Actinomycetota</taxon>
        <taxon>Actinomycetes</taxon>
        <taxon>Micrococcales</taxon>
        <taxon>Microbacteriaceae</taxon>
        <taxon>Pseudoclavibacter</taxon>
    </lineage>
</organism>
<dbReference type="InterPro" id="IPR026881">
    <property type="entry name" value="WYL_dom"/>
</dbReference>
<proteinExistence type="predicted"/>
<name>A0ABT2HWN8_9MICO</name>
<dbReference type="RefSeq" id="WP_260104152.1">
    <property type="nucleotide sequence ID" value="NZ_JALXSQ010000015.1"/>
</dbReference>
<dbReference type="Proteomes" id="UP001525379">
    <property type="component" value="Unassembled WGS sequence"/>
</dbReference>
<accession>A0ABT2HWN8</accession>
<reference evidence="2 3" key="1">
    <citation type="submission" date="2022-04" db="EMBL/GenBank/DDBJ databases">
        <title>Human microbiome associated bacterial genomes.</title>
        <authorList>
            <person name="Sandstrom S."/>
            <person name="Salamzade R."/>
            <person name="Kalan L.R."/>
        </authorList>
    </citation>
    <scope>NUCLEOTIDE SEQUENCE [LARGE SCALE GENOMIC DNA]</scope>
    <source>
        <strain evidence="3">p3-SID1799</strain>
    </source>
</reference>
<dbReference type="PROSITE" id="PS52050">
    <property type="entry name" value="WYL"/>
    <property type="match status" value="1"/>
</dbReference>
<gene>
    <name evidence="2" type="ORF">M3D15_05210</name>
</gene>
<feature type="domain" description="WYL" evidence="1">
    <location>
        <begin position="146"/>
        <end position="211"/>
    </location>
</feature>
<keyword evidence="3" id="KW-1185">Reference proteome</keyword>
<dbReference type="PANTHER" id="PTHR34580">
    <property type="match status" value="1"/>
</dbReference>
<evidence type="ECO:0000313" key="3">
    <source>
        <dbReference type="Proteomes" id="UP001525379"/>
    </source>
</evidence>
<evidence type="ECO:0000313" key="2">
    <source>
        <dbReference type="EMBL" id="MCT2042732.1"/>
    </source>
</evidence>
<comment type="caution">
    <text evidence="2">The sequence shown here is derived from an EMBL/GenBank/DDBJ whole genome shotgun (WGS) entry which is preliminary data.</text>
</comment>
<dbReference type="PANTHER" id="PTHR34580:SF3">
    <property type="entry name" value="PROTEIN PAFB"/>
    <property type="match status" value="1"/>
</dbReference>
<dbReference type="EMBL" id="JALXSQ010000015">
    <property type="protein sequence ID" value="MCT2042732.1"/>
    <property type="molecule type" value="Genomic_DNA"/>
</dbReference>
<dbReference type="Pfam" id="PF13280">
    <property type="entry name" value="WYL"/>
    <property type="match status" value="1"/>
</dbReference>